<protein>
    <submittedName>
        <fullName evidence="4">Helix-turn-helix domain-containing protein</fullName>
    </submittedName>
</protein>
<sequence>MLPFAGFLDKLRFSADEEDYSKQQYCSWQIIAPTPCHQQSSNGVSIEVTSTIADIELTDFDYLVVFGGRSARSCQQLPQQYHHILHAVAAKGVTLVSIDNGCFLLAEAGLLKQHKVAVHWRHVQEFRAAYPSIEVASEQLFCIDNKRISCAGGNAAIDLAVELLARHCGRTKALKGLADMLVDEAREQRHQLKSLNANIQINNTASRHVGRAISLMRQQLASTDTIDVLALKLAISRRQLDRLFKDNFSQTAREYWAEMRLQHIHWRLINSDHSLQHLADEVAISDVSYLCKVFRKRFGTSPHALRRSKLIARANSN</sequence>
<dbReference type="PANTHER" id="PTHR43130:SF3">
    <property type="entry name" value="HTH-TYPE TRANSCRIPTIONAL REGULATOR RV1931C"/>
    <property type="match status" value="1"/>
</dbReference>
<dbReference type="InterPro" id="IPR029062">
    <property type="entry name" value="Class_I_gatase-like"/>
</dbReference>
<dbReference type="Gene3D" id="3.40.50.880">
    <property type="match status" value="1"/>
</dbReference>
<evidence type="ECO:0000313" key="5">
    <source>
        <dbReference type="Proteomes" id="UP001139293"/>
    </source>
</evidence>
<dbReference type="InterPro" id="IPR052158">
    <property type="entry name" value="INH-QAR"/>
</dbReference>
<dbReference type="GO" id="GO:0043565">
    <property type="term" value="F:sequence-specific DNA binding"/>
    <property type="evidence" value="ECO:0007669"/>
    <property type="project" value="InterPro"/>
</dbReference>
<dbReference type="SUPFAM" id="SSF52317">
    <property type="entry name" value="Class I glutamine amidotransferase-like"/>
    <property type="match status" value="1"/>
</dbReference>
<evidence type="ECO:0000256" key="1">
    <source>
        <dbReference type="ARBA" id="ARBA00023015"/>
    </source>
</evidence>
<dbReference type="CDD" id="cd03136">
    <property type="entry name" value="GATase1_AraC_ArgR_like"/>
    <property type="match status" value="1"/>
</dbReference>
<feature type="domain" description="HTH araC/xylS-type" evidence="3">
    <location>
        <begin position="210"/>
        <end position="308"/>
    </location>
</feature>
<dbReference type="EMBL" id="JAKILB010000005">
    <property type="protein sequence ID" value="MCL1138672.1"/>
    <property type="molecule type" value="Genomic_DNA"/>
</dbReference>
<comment type="caution">
    <text evidence="4">The sequence shown here is derived from an EMBL/GenBank/DDBJ whole genome shotgun (WGS) entry which is preliminary data.</text>
</comment>
<dbReference type="InterPro" id="IPR009057">
    <property type="entry name" value="Homeodomain-like_sf"/>
</dbReference>
<dbReference type="GO" id="GO:0003700">
    <property type="term" value="F:DNA-binding transcription factor activity"/>
    <property type="evidence" value="ECO:0007669"/>
    <property type="project" value="InterPro"/>
</dbReference>
<evidence type="ECO:0000313" key="4">
    <source>
        <dbReference type="EMBL" id="MCL1138672.1"/>
    </source>
</evidence>
<proteinExistence type="predicted"/>
<organism evidence="4 5">
    <name type="scientific">Shewanella pneumatophori</name>
    <dbReference type="NCBI Taxonomy" id="314092"/>
    <lineage>
        <taxon>Bacteria</taxon>
        <taxon>Pseudomonadati</taxon>
        <taxon>Pseudomonadota</taxon>
        <taxon>Gammaproteobacteria</taxon>
        <taxon>Alteromonadales</taxon>
        <taxon>Shewanellaceae</taxon>
        <taxon>Shewanella</taxon>
    </lineage>
</organism>
<keyword evidence="5" id="KW-1185">Reference proteome</keyword>
<dbReference type="InterPro" id="IPR002818">
    <property type="entry name" value="DJ-1/PfpI"/>
</dbReference>
<dbReference type="InterPro" id="IPR018060">
    <property type="entry name" value="HTH_AraC"/>
</dbReference>
<dbReference type="SUPFAM" id="SSF46689">
    <property type="entry name" value="Homeodomain-like"/>
    <property type="match status" value="2"/>
</dbReference>
<dbReference type="Pfam" id="PF12833">
    <property type="entry name" value="HTH_18"/>
    <property type="match status" value="1"/>
</dbReference>
<dbReference type="AlphaFoldDB" id="A0A9X1ZCT6"/>
<dbReference type="PROSITE" id="PS01124">
    <property type="entry name" value="HTH_ARAC_FAMILY_2"/>
    <property type="match status" value="1"/>
</dbReference>
<dbReference type="Gene3D" id="1.10.10.60">
    <property type="entry name" value="Homeodomain-like"/>
    <property type="match status" value="1"/>
</dbReference>
<evidence type="ECO:0000256" key="2">
    <source>
        <dbReference type="ARBA" id="ARBA00023163"/>
    </source>
</evidence>
<evidence type="ECO:0000259" key="3">
    <source>
        <dbReference type="PROSITE" id="PS01124"/>
    </source>
</evidence>
<gene>
    <name evidence="4" type="ORF">L2740_08965</name>
</gene>
<reference evidence="4" key="1">
    <citation type="submission" date="2022-01" db="EMBL/GenBank/DDBJ databases">
        <title>Whole genome-based taxonomy of the Shewanellaceae.</title>
        <authorList>
            <person name="Martin-Rodriguez A.J."/>
        </authorList>
    </citation>
    <scope>NUCLEOTIDE SEQUENCE</scope>
    <source>
        <strain evidence="4">KCTC 23973</strain>
    </source>
</reference>
<keyword evidence="1" id="KW-0805">Transcription regulation</keyword>
<dbReference type="PANTHER" id="PTHR43130">
    <property type="entry name" value="ARAC-FAMILY TRANSCRIPTIONAL REGULATOR"/>
    <property type="match status" value="1"/>
</dbReference>
<accession>A0A9X1ZCT6</accession>
<dbReference type="SMART" id="SM00342">
    <property type="entry name" value="HTH_ARAC"/>
    <property type="match status" value="1"/>
</dbReference>
<name>A0A9X1ZCT6_9GAMM</name>
<dbReference type="Proteomes" id="UP001139293">
    <property type="component" value="Unassembled WGS sequence"/>
</dbReference>
<dbReference type="Pfam" id="PF01965">
    <property type="entry name" value="DJ-1_PfpI"/>
    <property type="match status" value="1"/>
</dbReference>
<keyword evidence="2" id="KW-0804">Transcription</keyword>